<dbReference type="STRING" id="749414.SBI_01484"/>
<feature type="compositionally biased region" description="Basic and acidic residues" evidence="2">
    <location>
        <begin position="56"/>
        <end position="66"/>
    </location>
</feature>
<dbReference type="Gene3D" id="2.130.10.130">
    <property type="entry name" value="Integrin alpha, N-terminal"/>
    <property type="match status" value="1"/>
</dbReference>
<protein>
    <recommendedName>
        <fullName evidence="6">Integrin-like protein</fullName>
    </recommendedName>
</protein>
<feature type="signal peptide" evidence="3">
    <location>
        <begin position="1"/>
        <end position="16"/>
    </location>
</feature>
<evidence type="ECO:0008006" key="6">
    <source>
        <dbReference type="Google" id="ProtNLM"/>
    </source>
</evidence>
<dbReference type="KEGG" id="sbh:SBI_01484"/>
<dbReference type="HOGENOM" id="CLU_2439379_0_0_11"/>
<feature type="chain" id="PRO_5038979787" description="Integrin-like protein" evidence="3">
    <location>
        <begin position="17"/>
        <end position="90"/>
    </location>
</feature>
<evidence type="ECO:0000256" key="2">
    <source>
        <dbReference type="SAM" id="MobiDB-lite"/>
    </source>
</evidence>
<feature type="region of interest" description="Disordered" evidence="2">
    <location>
        <begin position="51"/>
        <end position="70"/>
    </location>
</feature>
<dbReference type="InterPro" id="IPR028994">
    <property type="entry name" value="Integrin_alpha_N"/>
</dbReference>
<proteinExistence type="predicted"/>
<dbReference type="SUPFAM" id="SSF69318">
    <property type="entry name" value="Integrin alpha N-terminal domain"/>
    <property type="match status" value="1"/>
</dbReference>
<evidence type="ECO:0000256" key="3">
    <source>
        <dbReference type="SAM" id="SignalP"/>
    </source>
</evidence>
<dbReference type="AlphaFoldDB" id="D7CDU0"/>
<dbReference type="InterPro" id="IPR013517">
    <property type="entry name" value="FG-GAP"/>
</dbReference>
<dbReference type="EMBL" id="CP002047">
    <property type="protein sequence ID" value="ADI04605.1"/>
    <property type="molecule type" value="Genomic_DNA"/>
</dbReference>
<sequence length="90" mass="8788">MHIRTLAVTATAVALAAVLTPSGPTEDTAAAAPSALKGDFNGDGYGDLAVTAPGEQLKDTGDDHEGTATAVWGSASGFSSALTAAKGRAD</sequence>
<keyword evidence="1 3" id="KW-0732">Signal</keyword>
<organism evidence="4 5">
    <name type="scientific">Streptomyces bingchenggensis (strain BCW-1)</name>
    <dbReference type="NCBI Taxonomy" id="749414"/>
    <lineage>
        <taxon>Bacteria</taxon>
        <taxon>Bacillati</taxon>
        <taxon>Actinomycetota</taxon>
        <taxon>Actinomycetes</taxon>
        <taxon>Kitasatosporales</taxon>
        <taxon>Streptomycetaceae</taxon>
        <taxon>Streptomyces</taxon>
    </lineage>
</organism>
<evidence type="ECO:0000256" key="1">
    <source>
        <dbReference type="ARBA" id="ARBA00022729"/>
    </source>
</evidence>
<evidence type="ECO:0000313" key="4">
    <source>
        <dbReference type="EMBL" id="ADI04605.1"/>
    </source>
</evidence>
<reference evidence="4 5" key="1">
    <citation type="journal article" date="2010" name="J. Bacteriol.">
        <title>Genome sequence of the milbemycin-producing bacterium Streptomyces bingchenggensis.</title>
        <authorList>
            <person name="Wang X.J."/>
            <person name="Yan Y.J."/>
            <person name="Zhang B."/>
            <person name="An J."/>
            <person name="Wang J.J."/>
            <person name="Tian J."/>
            <person name="Jiang L."/>
            <person name="Chen Y.H."/>
            <person name="Huang S.X."/>
            <person name="Yin M."/>
            <person name="Zhang J."/>
            <person name="Gao A.L."/>
            <person name="Liu C.X."/>
            <person name="Zhu Z.X."/>
            <person name="Xiang W.S."/>
        </authorList>
    </citation>
    <scope>NUCLEOTIDE SEQUENCE [LARGE SCALE GENOMIC DNA]</scope>
    <source>
        <strain evidence="4 5">BCW-1</strain>
    </source>
</reference>
<dbReference type="PATRIC" id="fig|749414.3.peg.1521"/>
<dbReference type="Proteomes" id="UP000000377">
    <property type="component" value="Chromosome"/>
</dbReference>
<gene>
    <name evidence="4" type="ordered locus">SBI_01484</name>
</gene>
<dbReference type="Pfam" id="PF01839">
    <property type="entry name" value="FG-GAP"/>
    <property type="match status" value="1"/>
</dbReference>
<dbReference type="RefSeq" id="WP_014174084.1">
    <property type="nucleotide sequence ID" value="NC_016582.1"/>
</dbReference>
<name>D7CDU0_STRBB</name>
<keyword evidence="5" id="KW-1185">Reference proteome</keyword>
<accession>D7CDU0</accession>
<evidence type="ECO:0000313" key="5">
    <source>
        <dbReference type="Proteomes" id="UP000000377"/>
    </source>
</evidence>